<dbReference type="InterPro" id="IPR008253">
    <property type="entry name" value="Marvel"/>
</dbReference>
<evidence type="ECO:0000256" key="1">
    <source>
        <dbReference type="ARBA" id="ARBA00004435"/>
    </source>
</evidence>
<reference evidence="18 19" key="1">
    <citation type="submission" date="2021-06" db="EMBL/GenBank/DDBJ databases">
        <title>Chromosome-level genome assembly of the red-tail catfish (Hemibagrus wyckioides).</title>
        <authorList>
            <person name="Shao F."/>
        </authorList>
    </citation>
    <scope>NUCLEOTIDE SEQUENCE [LARGE SCALE GENOMIC DNA]</scope>
    <source>
        <strain evidence="18">EC202008001</strain>
        <tissue evidence="18">Blood</tissue>
    </source>
</reference>
<comment type="caution">
    <text evidence="18">The sequence shown here is derived from an EMBL/GenBank/DDBJ whole genome shotgun (WGS) entry which is preliminary data.</text>
</comment>
<feature type="domain" description="OCEL" evidence="17">
    <location>
        <begin position="991"/>
        <end position="1098"/>
    </location>
</feature>
<feature type="domain" description="MARVEL" evidence="16">
    <location>
        <begin position="230"/>
        <end position="409"/>
    </location>
</feature>
<evidence type="ECO:0000256" key="7">
    <source>
        <dbReference type="ARBA" id="ARBA00022949"/>
    </source>
</evidence>
<evidence type="ECO:0000259" key="17">
    <source>
        <dbReference type="PROSITE" id="PS51980"/>
    </source>
</evidence>
<feature type="coiled-coil region" evidence="13">
    <location>
        <begin position="1070"/>
        <end position="1097"/>
    </location>
</feature>
<dbReference type="InterPro" id="IPR010844">
    <property type="entry name" value="Occludin_ELL"/>
</dbReference>
<dbReference type="Pfam" id="PF07303">
    <property type="entry name" value="Occludin_ELL"/>
    <property type="match status" value="2"/>
</dbReference>
<keyword evidence="7" id="KW-0965">Cell junction</keyword>
<feature type="domain" description="OCEL" evidence="17">
    <location>
        <begin position="489"/>
        <end position="600"/>
    </location>
</feature>
<dbReference type="PANTHER" id="PTHR23288:SF3">
    <property type="entry name" value="MARVEL DOMAIN-CONTAINING PROTEIN 2"/>
    <property type="match status" value="1"/>
</dbReference>
<evidence type="ECO:0000256" key="10">
    <source>
        <dbReference type="ARBA" id="ARBA00023136"/>
    </source>
</evidence>
<feature type="transmembrane region" description="Helical" evidence="15">
    <location>
        <begin position="676"/>
        <end position="698"/>
    </location>
</feature>
<evidence type="ECO:0000256" key="11">
    <source>
        <dbReference type="PROSITE-ProRule" id="PRU00581"/>
    </source>
</evidence>
<gene>
    <name evidence="18" type="ORF">KOW79_018375</name>
</gene>
<dbReference type="Pfam" id="PF01284">
    <property type="entry name" value="MARVEL"/>
    <property type="match status" value="2"/>
</dbReference>
<keyword evidence="19" id="KW-1185">Reference proteome</keyword>
<evidence type="ECO:0000256" key="13">
    <source>
        <dbReference type="SAM" id="Coils"/>
    </source>
</evidence>
<dbReference type="PROSITE" id="PS51225">
    <property type="entry name" value="MARVEL"/>
    <property type="match status" value="2"/>
</dbReference>
<keyword evidence="5" id="KW-1003">Cell membrane</keyword>
<keyword evidence="4" id="KW-0796">Tight junction</keyword>
<accession>A0A9D3SCJ4</accession>
<dbReference type="GO" id="GO:0016324">
    <property type="term" value="C:apical plasma membrane"/>
    <property type="evidence" value="ECO:0007669"/>
    <property type="project" value="TreeGrafter"/>
</dbReference>
<feature type="domain" description="MARVEL" evidence="16">
    <location>
        <begin position="669"/>
        <end position="891"/>
    </location>
</feature>
<dbReference type="GO" id="GO:0031410">
    <property type="term" value="C:cytoplasmic vesicle"/>
    <property type="evidence" value="ECO:0007669"/>
    <property type="project" value="TreeGrafter"/>
</dbReference>
<organism evidence="18 19">
    <name type="scientific">Hemibagrus wyckioides</name>
    <dbReference type="NCBI Taxonomy" id="337641"/>
    <lineage>
        <taxon>Eukaryota</taxon>
        <taxon>Metazoa</taxon>
        <taxon>Chordata</taxon>
        <taxon>Craniata</taxon>
        <taxon>Vertebrata</taxon>
        <taxon>Euteleostomi</taxon>
        <taxon>Actinopterygii</taxon>
        <taxon>Neopterygii</taxon>
        <taxon>Teleostei</taxon>
        <taxon>Ostariophysi</taxon>
        <taxon>Siluriformes</taxon>
        <taxon>Bagridae</taxon>
        <taxon>Hemibagrus</taxon>
    </lineage>
</organism>
<comment type="similarity">
    <text evidence="3 12">Belongs to the ELL/occludin family.</text>
</comment>
<feature type="transmembrane region" description="Helical" evidence="15">
    <location>
        <begin position="792"/>
        <end position="817"/>
    </location>
</feature>
<keyword evidence="6 11" id="KW-0812">Transmembrane</keyword>
<dbReference type="Gene3D" id="6.10.140.340">
    <property type="match status" value="2"/>
</dbReference>
<keyword evidence="9 13" id="KW-0175">Coiled coil</keyword>
<evidence type="ECO:0000256" key="9">
    <source>
        <dbReference type="ARBA" id="ARBA00023054"/>
    </source>
</evidence>
<dbReference type="SUPFAM" id="SSF144292">
    <property type="entry name" value="occludin/ELL-like"/>
    <property type="match status" value="2"/>
</dbReference>
<dbReference type="AlphaFoldDB" id="A0A9D3SCJ4"/>
<evidence type="ECO:0000256" key="8">
    <source>
        <dbReference type="ARBA" id="ARBA00022989"/>
    </source>
</evidence>
<evidence type="ECO:0000256" key="6">
    <source>
        <dbReference type="ARBA" id="ARBA00022692"/>
    </source>
</evidence>
<dbReference type="Proteomes" id="UP000824219">
    <property type="component" value="Linkage Group LG22"/>
</dbReference>
<feature type="transmembrane region" description="Helical" evidence="15">
    <location>
        <begin position="866"/>
        <end position="887"/>
    </location>
</feature>
<feature type="transmembrane region" description="Helical" evidence="15">
    <location>
        <begin position="388"/>
        <end position="408"/>
    </location>
</feature>
<evidence type="ECO:0000256" key="14">
    <source>
        <dbReference type="SAM" id="MobiDB-lite"/>
    </source>
</evidence>
<evidence type="ECO:0000313" key="19">
    <source>
        <dbReference type="Proteomes" id="UP000824219"/>
    </source>
</evidence>
<dbReference type="InterPro" id="IPR031176">
    <property type="entry name" value="ELL/occludin"/>
</dbReference>
<evidence type="ECO:0008006" key="20">
    <source>
        <dbReference type="Google" id="ProtNLM"/>
    </source>
</evidence>
<evidence type="ECO:0000256" key="5">
    <source>
        <dbReference type="ARBA" id="ARBA00022475"/>
    </source>
</evidence>
<keyword evidence="10 11" id="KW-0472">Membrane</keyword>
<dbReference type="PROSITE" id="PS51980">
    <property type="entry name" value="OCEL"/>
    <property type="match status" value="2"/>
</dbReference>
<dbReference type="PANTHER" id="PTHR23288">
    <property type="entry name" value="OCCLUDIN AND RNA POLYMERASE II ELONGATION FACTOR ELL"/>
    <property type="match status" value="1"/>
</dbReference>
<proteinExistence type="inferred from homology"/>
<feature type="transmembrane region" description="Helical" evidence="15">
    <location>
        <begin position="761"/>
        <end position="780"/>
    </location>
</feature>
<dbReference type="OrthoDB" id="6284217at2759"/>
<name>A0A9D3SCJ4_9TELE</name>
<sequence length="1098" mass="122654">MMRRKVETICLSRKASVFSRKALLQGSRTKRKTKLMSSAYGLAARFDHIREPHYDQVPFGSLSREQDFPYPLGGVVPAISADPLPPPPLPFDPPVGPDFYPDNPEDQPDEAMDIKPVRRFIPDSVKNFFRGGSFRSSKTQSFPPPPSEIVNSTTHGVPCSPPHSRPPSPNAPSSYTDPYGGSGGSYASRKEQAALLGEALESVSGRSARTAMTYSEKVEEYHMRYAYMKSWAGLLRILGCAELLLGAAVFACVCAYVHKDNEWYNMFGYNQQPGYGASYGGMYGNYGVNYRGPKTPFILVVAGLAWIVTVILLVLGMTMYYRTILLDSSWWPVTECVINIALGLFYLSAAIVYVNDTVRGGLCYSPFFNNGPSAAFCRTEAGQTAATIFLFLTMLLYLVGAGVCLKLWRHEQARLRREALAQENKTVASLPLTMIGAGSSVSGPVFKHQTMASPDNVDDAVNIPQTMMEPEYLRGHIPAGHIPKPVVIADYVAKYPTIRTDEERDQYRAVFNDQYAEYKELHAEVQILAKKFEEMDSMIQSLPSQPSSQMEHERISQIMQDYQRKKNDPTFLEKKERCEYLKNKLSHIKQKIQEYDKVMDWNDGYSTCVIALFGLGFGRISVFQASAAEDTIMPSPRHTSSSKRTHRMSHHTFSHYPDEQMLHFYRWTSPPGVMKIVSIIIIIMCVALFACVASTLAWDYDMDNMGLGGMGMGGMGGMGYYGGYGSNMYGGGGIGAGSYGYGGYGGGYGGYYMDPLSGKGFIIAIAGITFIAVLIIFILVVSRQSTARSPKFYLASIIICAILALLMLIASIVYLVAVNPMAQGSGSMMYNMMWQLCAQYQNQPQTSGLVINQYMYHYCVVEPQEAIAIVLGFLVGVGLIILMVFAIKTRSQMNRYGSHRVLWEEPRSLNDGFSHGVEKWVTDVSGEPETYLNDHNDHVGSSRHYLDQPLDMAKPIYLPGDSDTTSTTIVLKGRARDYDTGADSADELDDSDYDSEFPPILNESERVDYKRQFDRDLLEYKRLQAELDDINQGLSDVDRELDGLQEGSPQFLDAMEVYTRLKSLKRSSDYQMKKKRCKQLKGKLALLKKRVSDYDRRP</sequence>
<evidence type="ECO:0000256" key="2">
    <source>
        <dbReference type="ARBA" id="ARBA00004651"/>
    </source>
</evidence>
<feature type="region of interest" description="Disordered" evidence="14">
    <location>
        <begin position="132"/>
        <end position="187"/>
    </location>
</feature>
<evidence type="ECO:0000256" key="3">
    <source>
        <dbReference type="ARBA" id="ARBA00009171"/>
    </source>
</evidence>
<keyword evidence="8 15" id="KW-1133">Transmembrane helix</keyword>
<evidence type="ECO:0000259" key="16">
    <source>
        <dbReference type="PROSITE" id="PS51225"/>
    </source>
</evidence>
<evidence type="ECO:0000256" key="12">
    <source>
        <dbReference type="PROSITE-ProRule" id="PRU01324"/>
    </source>
</evidence>
<dbReference type="GO" id="GO:0070830">
    <property type="term" value="P:bicellular tight junction assembly"/>
    <property type="evidence" value="ECO:0007669"/>
    <property type="project" value="TreeGrafter"/>
</dbReference>
<protein>
    <recommendedName>
        <fullName evidence="20">Occludin</fullName>
    </recommendedName>
</protein>
<comment type="subcellular location">
    <subcellularLocation>
        <location evidence="1">Cell junction</location>
        <location evidence="1">Tight junction</location>
    </subcellularLocation>
    <subcellularLocation>
        <location evidence="2">Cell membrane</location>
        <topology evidence="2">Multi-pass membrane protein</topology>
    </subcellularLocation>
</comment>
<dbReference type="GO" id="GO:0005923">
    <property type="term" value="C:bicellular tight junction"/>
    <property type="evidence" value="ECO:0007669"/>
    <property type="project" value="UniProtKB-SubCell"/>
</dbReference>
<feature type="transmembrane region" description="Helical" evidence="15">
    <location>
        <begin position="297"/>
        <end position="321"/>
    </location>
</feature>
<evidence type="ECO:0000256" key="4">
    <source>
        <dbReference type="ARBA" id="ARBA00022427"/>
    </source>
</evidence>
<evidence type="ECO:0000313" key="18">
    <source>
        <dbReference type="EMBL" id="KAG7318620.1"/>
    </source>
</evidence>
<dbReference type="EMBL" id="JAHKSW010000022">
    <property type="protein sequence ID" value="KAG7318620.1"/>
    <property type="molecule type" value="Genomic_DNA"/>
</dbReference>
<feature type="transmembrane region" description="Helical" evidence="15">
    <location>
        <begin position="333"/>
        <end position="354"/>
    </location>
</feature>
<feature type="compositionally biased region" description="Pro residues" evidence="14">
    <location>
        <begin position="159"/>
        <end position="170"/>
    </location>
</feature>
<feature type="transmembrane region" description="Helical" evidence="15">
    <location>
        <begin position="233"/>
        <end position="258"/>
    </location>
</feature>
<evidence type="ECO:0000256" key="15">
    <source>
        <dbReference type="SAM" id="Phobius"/>
    </source>
</evidence>